<gene>
    <name evidence="1" type="primary">homC</name>
    <name evidence="1" type="ORF">OUI_1706</name>
</gene>
<dbReference type="Proteomes" id="UP000006759">
    <property type="component" value="Unassembled WGS sequence"/>
</dbReference>
<protein>
    <submittedName>
        <fullName evidence="1">Outer membrane HomC domain protein</fullName>
    </submittedName>
</protein>
<organism evidence="1 2">
    <name type="scientific">Helicobacter pylori R036d</name>
    <dbReference type="NCBI Taxonomy" id="1145113"/>
    <lineage>
        <taxon>Bacteria</taxon>
        <taxon>Pseudomonadati</taxon>
        <taxon>Campylobacterota</taxon>
        <taxon>Epsilonproteobacteria</taxon>
        <taxon>Campylobacterales</taxon>
        <taxon>Helicobacteraceae</taxon>
        <taxon>Helicobacter</taxon>
    </lineage>
</organism>
<evidence type="ECO:0000313" key="2">
    <source>
        <dbReference type="Proteomes" id="UP000006759"/>
    </source>
</evidence>
<proteinExistence type="predicted"/>
<accession>K2JL77</accession>
<dbReference type="AlphaFoldDB" id="K2JL77"/>
<reference evidence="1 2" key="1">
    <citation type="submission" date="2012-08" db="EMBL/GenBank/DDBJ databases">
        <title>Comparative Sequence Analysis of H. pylori isolates.</title>
        <authorList>
            <person name="Blanchard T.G."/>
            <person name="Czinn S.J."/>
            <person name="McCracken C.M."/>
            <person name="Abolude K.A."/>
            <person name="Shefchek K.S."/>
            <person name="Maroo A.M."/>
            <person name="Santana-Cruz I.S."/>
            <person name="Tallon L.J."/>
            <person name="Ficke F.W.F."/>
        </authorList>
    </citation>
    <scope>NUCLEOTIDE SEQUENCE [LARGE SCALE GENOMIC DNA]</scope>
    <source>
        <strain evidence="1 2">R036d</strain>
    </source>
</reference>
<name>K2JL77_HELPX</name>
<comment type="caution">
    <text evidence="1">The sequence shown here is derived from an EMBL/GenBank/DDBJ whole genome shotgun (WGS) entry which is preliminary data.</text>
</comment>
<sequence>YGGGMDVLFDFITTYTNKSKTIPLKKFLLPLLGCLGG</sequence>
<evidence type="ECO:0000313" key="1">
    <source>
        <dbReference type="EMBL" id="EKE84191.1"/>
    </source>
</evidence>
<feature type="non-terminal residue" evidence="1">
    <location>
        <position position="1"/>
    </location>
</feature>
<dbReference type="EMBL" id="AMOT01000008">
    <property type="protein sequence ID" value="EKE84191.1"/>
    <property type="molecule type" value="Genomic_DNA"/>
</dbReference>